<sequence>MNVADVEKTTVDCTDHLELCGGIRELVQAIVVAEDRDYSWATVVECLQRPDNGAATKPIVYLADQLGIDLPARETLLKSFTSGCPLLNPMRSEQGSYDSEYHLRINVDWERLDSMES</sequence>
<accession>A0AAE4F2N4</accession>
<protein>
    <submittedName>
        <fullName evidence="1">Uncharacterized protein</fullName>
    </submittedName>
</protein>
<dbReference type="GeneID" id="40267352"/>
<proteinExistence type="predicted"/>
<comment type="caution">
    <text evidence="1">The sequence shown here is derived from an EMBL/GenBank/DDBJ whole genome shotgun (WGS) entry which is preliminary data.</text>
</comment>
<gene>
    <name evidence="1" type="ORF">NDI54_20740</name>
</gene>
<name>A0AAE4F2N4_9EURY</name>
<keyword evidence="2" id="KW-1185">Reference proteome</keyword>
<organism evidence="1 2">
    <name type="scientific">Haloarcula terrestris</name>
    <dbReference type="NCBI Taxonomy" id="2950533"/>
    <lineage>
        <taxon>Archaea</taxon>
        <taxon>Methanobacteriati</taxon>
        <taxon>Methanobacteriota</taxon>
        <taxon>Stenosarchaea group</taxon>
        <taxon>Halobacteria</taxon>
        <taxon>Halobacteriales</taxon>
        <taxon>Haloarculaceae</taxon>
        <taxon>Haloarcula</taxon>
    </lineage>
</organism>
<dbReference type="Proteomes" id="UP001253439">
    <property type="component" value="Unassembled WGS sequence"/>
</dbReference>
<dbReference type="AlphaFoldDB" id="A0AAE4F2N4"/>
<reference evidence="1 2" key="1">
    <citation type="submission" date="2022-06" db="EMBL/GenBank/DDBJ databases">
        <title>Haloarcula sp. a new haloarchaeum isolate from saline soil.</title>
        <authorList>
            <person name="Strakova D."/>
            <person name="Galisteo C."/>
            <person name="Sanchez-Porro C."/>
            <person name="Ventosa A."/>
        </authorList>
    </citation>
    <scope>NUCLEOTIDE SEQUENCE [LARGE SCALE GENOMIC DNA]</scope>
    <source>
        <strain evidence="1 2">S1AR25-5A</strain>
    </source>
</reference>
<evidence type="ECO:0000313" key="1">
    <source>
        <dbReference type="EMBL" id="MDS0223772.1"/>
    </source>
</evidence>
<dbReference type="RefSeq" id="WP_310898252.1">
    <property type="nucleotide sequence ID" value="NZ_JAMQOM010000024.1"/>
</dbReference>
<evidence type="ECO:0000313" key="2">
    <source>
        <dbReference type="Proteomes" id="UP001253439"/>
    </source>
</evidence>
<dbReference type="EMBL" id="JAMQOM010000024">
    <property type="protein sequence ID" value="MDS0223772.1"/>
    <property type="molecule type" value="Genomic_DNA"/>
</dbReference>